<dbReference type="PANTHER" id="PTHR35093:SF8">
    <property type="entry name" value="OUTER MEMBRANE PROTEIN NMB0088-RELATED"/>
    <property type="match status" value="1"/>
</dbReference>
<dbReference type="Pfam" id="PF03349">
    <property type="entry name" value="Toluene_X"/>
    <property type="match status" value="1"/>
</dbReference>
<dbReference type="PANTHER" id="PTHR35093">
    <property type="entry name" value="OUTER MEMBRANE PROTEIN NMB0088-RELATED"/>
    <property type="match status" value="1"/>
</dbReference>
<protein>
    <recommendedName>
        <fullName evidence="11">Long-chain fatty acid transporter</fullName>
    </recommendedName>
</protein>
<keyword evidence="4" id="KW-0812">Transmembrane</keyword>
<comment type="similarity">
    <text evidence="2">Belongs to the OmpP1/FadL family.</text>
</comment>
<evidence type="ECO:0000313" key="9">
    <source>
        <dbReference type="EMBL" id="PAU92994.1"/>
    </source>
</evidence>
<keyword evidence="3" id="KW-1134">Transmembrane beta strand</keyword>
<evidence type="ECO:0000256" key="5">
    <source>
        <dbReference type="ARBA" id="ARBA00022729"/>
    </source>
</evidence>
<sequence>MRRLFATICLVLLCSGSAFASGFSIYEASVRANGVLGAFSAYADDASTIFYNPAGLGGLEGINVTGGATVIAPRSTFRNLSPLAPTGQKTVMEKQEFLVPNFYGSYQITDNLTAGIGVNAPFGLGTKWPDDWVGRGSSIETSIETIFVTPSVGYEFSDTGIGNIRVGAGLRIAAHGKVKLSRAVTNFSPEGTFALDGDLKEPAFGFNAGLQYEPTDKVTFGFTYRSKVTTEFEGDATFDNLSVGFPSSAQGGAEITLPSSYVLAVNVEPVKGLRTELDYVWWGWSSYDELAIEFDQPIPALGGSTIVNERNYKDAWQLRFGAEYTELPVEGLTVRGGIAYDENPIRDRYVDPTLPDSDRWLFSGGLSYQVTDYLAVDASYIFIRAKQRKVTNTHEGGIDGVYTTYANLPGLGFTLNL</sequence>
<evidence type="ECO:0008006" key="11">
    <source>
        <dbReference type="Google" id="ProtNLM"/>
    </source>
</evidence>
<dbReference type="GO" id="GO:0015483">
    <property type="term" value="F:long-chain fatty acid transporting porin activity"/>
    <property type="evidence" value="ECO:0007669"/>
    <property type="project" value="TreeGrafter"/>
</dbReference>
<dbReference type="Gene3D" id="2.40.160.60">
    <property type="entry name" value="Outer membrane protein transport protein (OMPP1/FadL/TodX)"/>
    <property type="match status" value="1"/>
</dbReference>
<dbReference type="EMBL" id="NSKE01000011">
    <property type="protein sequence ID" value="PAU92994.1"/>
    <property type="molecule type" value="Genomic_DNA"/>
</dbReference>
<organism evidence="9 10">
    <name type="scientific">Fodinibius salipaludis</name>
    <dbReference type="NCBI Taxonomy" id="2032627"/>
    <lineage>
        <taxon>Bacteria</taxon>
        <taxon>Pseudomonadati</taxon>
        <taxon>Balneolota</taxon>
        <taxon>Balneolia</taxon>
        <taxon>Balneolales</taxon>
        <taxon>Balneolaceae</taxon>
        <taxon>Fodinibius</taxon>
    </lineage>
</organism>
<evidence type="ECO:0000313" key="10">
    <source>
        <dbReference type="Proteomes" id="UP000218831"/>
    </source>
</evidence>
<dbReference type="OrthoDB" id="9922at2"/>
<accession>A0A2A2G7L3</accession>
<evidence type="ECO:0000256" key="2">
    <source>
        <dbReference type="ARBA" id="ARBA00008163"/>
    </source>
</evidence>
<dbReference type="GO" id="GO:0009279">
    <property type="term" value="C:cell outer membrane"/>
    <property type="evidence" value="ECO:0007669"/>
    <property type="project" value="UniProtKB-SubCell"/>
</dbReference>
<dbReference type="InterPro" id="IPR005017">
    <property type="entry name" value="OMPP1/FadL/TodX"/>
</dbReference>
<dbReference type="Proteomes" id="UP000218831">
    <property type="component" value="Unassembled WGS sequence"/>
</dbReference>
<dbReference type="AlphaFoldDB" id="A0A2A2G7L3"/>
<dbReference type="RefSeq" id="WP_095607414.1">
    <property type="nucleotide sequence ID" value="NZ_NSKE01000011.1"/>
</dbReference>
<keyword evidence="7" id="KW-0998">Cell outer membrane</keyword>
<feature type="signal peptide" evidence="8">
    <location>
        <begin position="1"/>
        <end position="20"/>
    </location>
</feature>
<evidence type="ECO:0000256" key="3">
    <source>
        <dbReference type="ARBA" id="ARBA00022452"/>
    </source>
</evidence>
<evidence type="ECO:0000256" key="4">
    <source>
        <dbReference type="ARBA" id="ARBA00022692"/>
    </source>
</evidence>
<evidence type="ECO:0000256" key="1">
    <source>
        <dbReference type="ARBA" id="ARBA00004571"/>
    </source>
</evidence>
<evidence type="ECO:0000256" key="6">
    <source>
        <dbReference type="ARBA" id="ARBA00023136"/>
    </source>
</evidence>
<comment type="subcellular location">
    <subcellularLocation>
        <location evidence="1">Cell outer membrane</location>
        <topology evidence="1">Multi-pass membrane protein</topology>
    </subcellularLocation>
</comment>
<comment type="caution">
    <text evidence="9">The sequence shown here is derived from an EMBL/GenBank/DDBJ whole genome shotgun (WGS) entry which is preliminary data.</text>
</comment>
<keyword evidence="6" id="KW-0472">Membrane</keyword>
<name>A0A2A2G7L3_9BACT</name>
<evidence type="ECO:0000256" key="8">
    <source>
        <dbReference type="SAM" id="SignalP"/>
    </source>
</evidence>
<dbReference type="SUPFAM" id="SSF56935">
    <property type="entry name" value="Porins"/>
    <property type="match status" value="1"/>
</dbReference>
<reference evidence="9 10" key="1">
    <citation type="submission" date="2017-08" db="EMBL/GenBank/DDBJ databases">
        <title>Aliifodinibius alkalisoli sp. nov., isolated from saline alkaline soil.</title>
        <authorList>
            <person name="Liu D."/>
            <person name="Zhang G."/>
        </authorList>
    </citation>
    <scope>NUCLEOTIDE SEQUENCE [LARGE SCALE GENOMIC DNA]</scope>
    <source>
        <strain evidence="9 10">WN023</strain>
    </source>
</reference>
<keyword evidence="10" id="KW-1185">Reference proteome</keyword>
<evidence type="ECO:0000256" key="7">
    <source>
        <dbReference type="ARBA" id="ARBA00023237"/>
    </source>
</evidence>
<feature type="chain" id="PRO_5012426176" description="Long-chain fatty acid transporter" evidence="8">
    <location>
        <begin position="21"/>
        <end position="417"/>
    </location>
</feature>
<keyword evidence="5 8" id="KW-0732">Signal</keyword>
<gene>
    <name evidence="9" type="ORF">CK503_13800</name>
</gene>
<proteinExistence type="inferred from homology"/>